<protein>
    <submittedName>
        <fullName evidence="2">Uncharacterized protein</fullName>
    </submittedName>
</protein>
<keyword evidence="3" id="KW-1185">Reference proteome</keyword>
<dbReference type="Proteomes" id="UP001497623">
    <property type="component" value="Unassembled WGS sequence"/>
</dbReference>
<dbReference type="EMBL" id="CAXKWB010006685">
    <property type="protein sequence ID" value="CAL4083907.1"/>
    <property type="molecule type" value="Genomic_DNA"/>
</dbReference>
<sequence length="245" mass="25810">SKLVGPGNSVPPSSSTPMDKQQVLLVRFIGVVALVVGAAQVTTATATCYRCSDDPGDFLPYDPECSEYSYHGITDTHSSDTCFIEIQDGGYLGRGTSGSHEDGDCVYGSSYTRCYCEGDLCNTGSYCSQCGYPKPTPGTSTTTEVTTLTTTNPPPPATDDTTYTSTTTPGILSCYECIGCPSVDSSTPVISDASYLSCTTVVTVLNDANVIRGGSYDHHPDGECAEDSGIVYCWCTSNLCNNINI</sequence>
<evidence type="ECO:0000313" key="2">
    <source>
        <dbReference type="EMBL" id="CAL4083907.1"/>
    </source>
</evidence>
<dbReference type="AlphaFoldDB" id="A0AAV2QG91"/>
<gene>
    <name evidence="2" type="ORF">MNOR_LOCUS12262</name>
</gene>
<organism evidence="2 3">
    <name type="scientific">Meganyctiphanes norvegica</name>
    <name type="common">Northern krill</name>
    <name type="synonym">Thysanopoda norvegica</name>
    <dbReference type="NCBI Taxonomy" id="48144"/>
    <lineage>
        <taxon>Eukaryota</taxon>
        <taxon>Metazoa</taxon>
        <taxon>Ecdysozoa</taxon>
        <taxon>Arthropoda</taxon>
        <taxon>Crustacea</taxon>
        <taxon>Multicrustacea</taxon>
        <taxon>Malacostraca</taxon>
        <taxon>Eumalacostraca</taxon>
        <taxon>Eucarida</taxon>
        <taxon>Euphausiacea</taxon>
        <taxon>Euphausiidae</taxon>
        <taxon>Meganyctiphanes</taxon>
    </lineage>
</organism>
<accession>A0AAV2QG91</accession>
<comment type="caution">
    <text evidence="2">The sequence shown here is derived from an EMBL/GenBank/DDBJ whole genome shotgun (WGS) entry which is preliminary data.</text>
</comment>
<evidence type="ECO:0000256" key="1">
    <source>
        <dbReference type="SAM" id="MobiDB-lite"/>
    </source>
</evidence>
<name>A0AAV2QG91_MEGNR</name>
<feature type="region of interest" description="Disordered" evidence="1">
    <location>
        <begin position="141"/>
        <end position="161"/>
    </location>
</feature>
<proteinExistence type="predicted"/>
<feature type="compositionally biased region" description="Low complexity" evidence="1">
    <location>
        <begin position="141"/>
        <end position="151"/>
    </location>
</feature>
<reference evidence="2 3" key="1">
    <citation type="submission" date="2024-05" db="EMBL/GenBank/DDBJ databases">
        <authorList>
            <person name="Wallberg A."/>
        </authorList>
    </citation>
    <scope>NUCLEOTIDE SEQUENCE [LARGE SCALE GENOMIC DNA]</scope>
</reference>
<evidence type="ECO:0000313" key="3">
    <source>
        <dbReference type="Proteomes" id="UP001497623"/>
    </source>
</evidence>
<feature type="non-terminal residue" evidence="2">
    <location>
        <position position="1"/>
    </location>
</feature>